<keyword evidence="1" id="KW-1133">Transmembrane helix</keyword>
<keyword evidence="1" id="KW-0472">Membrane</keyword>
<proteinExistence type="predicted"/>
<dbReference type="Proteomes" id="UP001596052">
    <property type="component" value="Unassembled WGS sequence"/>
</dbReference>
<evidence type="ECO:0000313" key="3">
    <source>
        <dbReference type="Proteomes" id="UP001596052"/>
    </source>
</evidence>
<accession>A0ABW0KLS1</accession>
<feature type="transmembrane region" description="Helical" evidence="1">
    <location>
        <begin position="86"/>
        <end position="106"/>
    </location>
</feature>
<feature type="transmembrane region" description="Helical" evidence="1">
    <location>
        <begin position="216"/>
        <end position="235"/>
    </location>
</feature>
<feature type="transmembrane region" description="Helical" evidence="1">
    <location>
        <begin position="54"/>
        <end position="74"/>
    </location>
</feature>
<evidence type="ECO:0000256" key="1">
    <source>
        <dbReference type="SAM" id="Phobius"/>
    </source>
</evidence>
<dbReference type="EMBL" id="JBHSMQ010000001">
    <property type="protein sequence ID" value="MFC5453698.1"/>
    <property type="molecule type" value="Genomic_DNA"/>
</dbReference>
<comment type="caution">
    <text evidence="2">The sequence shown here is derived from an EMBL/GenBank/DDBJ whole genome shotgun (WGS) entry which is preliminary data.</text>
</comment>
<reference evidence="3" key="1">
    <citation type="journal article" date="2019" name="Int. J. Syst. Evol. Microbiol.">
        <title>The Global Catalogue of Microorganisms (GCM) 10K type strain sequencing project: providing services to taxonomists for standard genome sequencing and annotation.</title>
        <authorList>
            <consortium name="The Broad Institute Genomics Platform"/>
            <consortium name="The Broad Institute Genome Sequencing Center for Infectious Disease"/>
            <person name="Wu L."/>
            <person name="Ma J."/>
        </authorList>
    </citation>
    <scope>NUCLEOTIDE SEQUENCE [LARGE SCALE GENOMIC DNA]</scope>
    <source>
        <strain evidence="3">CGMCC 4.1469</strain>
    </source>
</reference>
<evidence type="ECO:0000313" key="2">
    <source>
        <dbReference type="EMBL" id="MFC5453698.1"/>
    </source>
</evidence>
<organism evidence="2 3">
    <name type="scientific">Prosthecobacter fluviatilis</name>
    <dbReference type="NCBI Taxonomy" id="445931"/>
    <lineage>
        <taxon>Bacteria</taxon>
        <taxon>Pseudomonadati</taxon>
        <taxon>Verrucomicrobiota</taxon>
        <taxon>Verrucomicrobiia</taxon>
        <taxon>Verrucomicrobiales</taxon>
        <taxon>Verrucomicrobiaceae</taxon>
        <taxon>Prosthecobacter</taxon>
    </lineage>
</organism>
<sequence length="249" mass="27021">MNTLSFTKPHHSRLFYSAASLALLVLTFVGFRLFYLNMQAFPGRPLTPPIRTLLIVHGTLMTAWMLLSVVQPLLVVSGRKRVHMTLGLFGTALAAAIVVTGCLVAVNAARVNPPDLKIFGLTPKEFLTVPLSSIVAFGAFVVVGIRYRRRPEVHRPMMFMASLAIVSAALGRMPALNGWYAGTWMEACFSAFLTTLLLGAAMFGIKCALEGRIDRWFAGALGAHAVICVSSALIAKTDAWVQLATILMQ</sequence>
<protein>
    <submittedName>
        <fullName evidence="2">Uncharacterized protein</fullName>
    </submittedName>
</protein>
<feature type="transmembrane region" description="Helical" evidence="1">
    <location>
        <begin position="14"/>
        <end position="34"/>
    </location>
</feature>
<gene>
    <name evidence="2" type="ORF">ACFQDI_02420</name>
</gene>
<feature type="transmembrane region" description="Helical" evidence="1">
    <location>
        <begin position="126"/>
        <end position="145"/>
    </location>
</feature>
<keyword evidence="3" id="KW-1185">Reference proteome</keyword>
<dbReference type="RefSeq" id="WP_377163025.1">
    <property type="nucleotide sequence ID" value="NZ_JBHSMQ010000001.1"/>
</dbReference>
<keyword evidence="1" id="KW-0812">Transmembrane</keyword>
<feature type="transmembrane region" description="Helical" evidence="1">
    <location>
        <begin position="157"/>
        <end position="175"/>
    </location>
</feature>
<name>A0ABW0KLS1_9BACT</name>
<feature type="transmembrane region" description="Helical" evidence="1">
    <location>
        <begin position="181"/>
        <end position="204"/>
    </location>
</feature>